<reference evidence="2" key="1">
    <citation type="submission" date="2016-11" db="UniProtKB">
        <authorList>
            <consortium name="WormBaseParasite"/>
        </authorList>
    </citation>
    <scope>IDENTIFICATION</scope>
    <source>
        <strain evidence="2">KR3021</strain>
    </source>
</reference>
<accession>A0AC35TXE3</accession>
<organism evidence="1 2">
    <name type="scientific">Rhabditophanes sp. KR3021</name>
    <dbReference type="NCBI Taxonomy" id="114890"/>
    <lineage>
        <taxon>Eukaryota</taxon>
        <taxon>Metazoa</taxon>
        <taxon>Ecdysozoa</taxon>
        <taxon>Nematoda</taxon>
        <taxon>Chromadorea</taxon>
        <taxon>Rhabditida</taxon>
        <taxon>Tylenchina</taxon>
        <taxon>Panagrolaimomorpha</taxon>
        <taxon>Strongyloidoidea</taxon>
        <taxon>Alloionematidae</taxon>
        <taxon>Rhabditophanes</taxon>
    </lineage>
</organism>
<evidence type="ECO:0000313" key="2">
    <source>
        <dbReference type="WBParaSite" id="RSKR_0000548200.1"/>
    </source>
</evidence>
<dbReference type="WBParaSite" id="RSKR_0000548200.1">
    <property type="protein sequence ID" value="RSKR_0000548200.1"/>
    <property type="gene ID" value="RSKR_0000548200"/>
</dbReference>
<protein>
    <submittedName>
        <fullName evidence="2">AMP-binding domain-containing protein</fullName>
    </submittedName>
</protein>
<dbReference type="Proteomes" id="UP000095286">
    <property type="component" value="Unplaced"/>
</dbReference>
<name>A0AC35TXE3_9BILA</name>
<evidence type="ECO:0000313" key="1">
    <source>
        <dbReference type="Proteomes" id="UP000095286"/>
    </source>
</evidence>
<sequence>MNRFIKAAEKSSHLVGPRRSLVYSTSQVVTTFDSKSLQQTASNTSSSENNSEKVVDYGITLLKGIFAVSDAIAYIPNKMSGKASKRLEACASIKAAPVQANNPSGPWRNLNVLKGELVTRMYPDCSNLYQMWQKTCQDKLTQQIIGVREVKQIIGTQLVLGQYNWLTYQQINAQITKIANGLRNLDLVKGDKVVIFAETRYEWLMTAIACFKEGFPLVTIYSTLGEKALAHAINETGGKVLVTNENQLKKIQQVGGQIGSIRKIVCFEDRFEADKKELIDINGIPTERYEQFLKNSFAPTKQTNTTDIKEDDLAVLMYTSGTSSLPKGVKLSHGNIMSGLKGLRAYEGLGGFLDRPNDIFCCFLPTAHVFELAIELQCLMSGVKMGYSSPSTLTDSPRIHPSCQSDLACLKPTTMIVVPAILNKLRSAVEDKLALLPNWFRKVLDVCYERKSDKYDVGLDTPFLDLFIFNKFKKVLGGNVNRITCGGAPLDPDTQRFTKMCFAPHCDLGWGMTESVAVGTFNHPHDRKEGSAGVPMDSLEIILKPWAEGKYFPTNEKAQGEICIHGPNVFQGYFNRDSEDDFIEINGKRYFMTGDIGEFCPQGNLSIIDRKKDLSKLACGEYVALGKVESKLMANSFVDNVCVVAKSSMSYCLALVVANKTSILQLGKQLGIKGSFEELCNNEMIINFVRDDIAESMESTLKKFETPKKVVLLSSAWTPANGLVTDALKLKRRIIEERFADQIDTRLL</sequence>
<proteinExistence type="predicted"/>